<feature type="signal peptide" evidence="13">
    <location>
        <begin position="1"/>
        <end position="20"/>
    </location>
</feature>
<dbReference type="InterPro" id="IPR000165">
    <property type="entry name" value="Glucoamylase"/>
</dbReference>
<dbReference type="InterPro" id="IPR034836">
    <property type="entry name" value="CBM20_glucoamylase"/>
</dbReference>
<accession>A0A1L9R541</accession>
<dbReference type="PROSITE" id="PS51166">
    <property type="entry name" value="CBM20"/>
    <property type="match status" value="1"/>
</dbReference>
<feature type="binding site" evidence="11">
    <location>
        <position position="148"/>
    </location>
    <ligand>
        <name>substrate</name>
    </ligand>
</feature>
<dbReference type="SMART" id="SM01065">
    <property type="entry name" value="CBM_2"/>
    <property type="match status" value="1"/>
</dbReference>
<dbReference type="AlphaFoldDB" id="A0A1L9R541"/>
<dbReference type="EMBL" id="KV878218">
    <property type="protein sequence ID" value="OJJ30012.1"/>
    <property type="molecule type" value="Genomic_DNA"/>
</dbReference>
<dbReference type="PRINTS" id="PR00736">
    <property type="entry name" value="GLHYDRLASE15"/>
</dbReference>
<dbReference type="InterPro" id="IPR008291">
    <property type="entry name" value="Glucoamylase_SBD"/>
</dbReference>
<dbReference type="InterPro" id="IPR046966">
    <property type="entry name" value="Glucoamylase_active_site"/>
</dbReference>
<keyword evidence="7 9" id="KW-0326">Glycosidase</keyword>
<dbReference type="InterPro" id="IPR013783">
    <property type="entry name" value="Ig-like_fold"/>
</dbReference>
<keyword evidence="16" id="KW-1185">Reference proteome</keyword>
<dbReference type="SMR" id="A0A1L9R541"/>
<dbReference type="FunFam" id="1.50.10.10:FF:000018">
    <property type="entry name" value="Glucoamylase"/>
    <property type="match status" value="1"/>
</dbReference>
<dbReference type="Pfam" id="PF00723">
    <property type="entry name" value="Glyco_hydro_15"/>
    <property type="match status" value="1"/>
</dbReference>
<dbReference type="PANTHER" id="PTHR31616:SF12">
    <property type="entry name" value="GLUCOAMYLASE"/>
    <property type="match status" value="1"/>
</dbReference>
<feature type="active site" description="Proton donor" evidence="10">
    <location>
        <position position="213"/>
    </location>
</feature>
<comment type="similarity">
    <text evidence="2 9">Belongs to the glycosyl hydrolase 15 family.</text>
</comment>
<evidence type="ECO:0000256" key="12">
    <source>
        <dbReference type="SAM" id="MobiDB-lite"/>
    </source>
</evidence>
<evidence type="ECO:0000256" key="2">
    <source>
        <dbReference type="ARBA" id="ARBA00006188"/>
    </source>
</evidence>
<dbReference type="InterPro" id="IPR012341">
    <property type="entry name" value="6hp_glycosidase-like_sf"/>
</dbReference>
<feature type="active site" description="Proton acceptor" evidence="10">
    <location>
        <position position="210"/>
    </location>
</feature>
<keyword evidence="8 9" id="KW-0624">Polysaccharide degradation</keyword>
<evidence type="ECO:0000256" key="6">
    <source>
        <dbReference type="ARBA" id="ARBA00023277"/>
    </source>
</evidence>
<evidence type="ECO:0000256" key="3">
    <source>
        <dbReference type="ARBA" id="ARBA00022729"/>
    </source>
</evidence>
<evidence type="ECO:0000259" key="14">
    <source>
        <dbReference type="PROSITE" id="PS51166"/>
    </source>
</evidence>
<dbReference type="GO" id="GO:0004339">
    <property type="term" value="F:glucan 1,4-alpha-glucosidase activity"/>
    <property type="evidence" value="ECO:0007669"/>
    <property type="project" value="UniProtKB-EC"/>
</dbReference>
<dbReference type="Pfam" id="PF00686">
    <property type="entry name" value="CBM_20"/>
    <property type="match status" value="1"/>
</dbReference>
<evidence type="ECO:0000256" key="5">
    <source>
        <dbReference type="ARBA" id="ARBA00023180"/>
    </source>
</evidence>
<sequence>MTPHFILGLCALALGQVAGAAPSLTPRASGDLGTWLSSEATTSLSNILNNIGSDGEWARGAKAGVIVASPSTADPDYFYTWTRDSGLVMKTVIDLFINGDSSVLSTIEQYIDSQAVIQGISNPSGDLSSGGLGEPKFNADETAFTGSWGRPQRDGPALRATALISFGEWLIGRFSHGENGYTDLASGIVWPIVRNDLSYVAQYWNQTGFDLWEEVQGSSFFTIAVQHRALVEGSRFAAQVDASCPYCDSQAPQILCFLQSFWTGEYILANFGGGRTGKDANTLLGSIHTFDPEAGCDDSSFQPCSARALANHKVVTDSFRSVYSLNSGIAAGKAVAVGRYPEDSYYNGNPWFLCTLAAAEQLYDAIYQWDQLGSLTITDVSLAFFQDLYSSAKTGTYESDSSAYADIVDAVKQYADGFVGIVEQYASSNGSMSEQYSKSDGSQLSARDLTWSYAALLTANMRRNSVVPAPWGETSATSVPSSCIATSATGTYSSVATSSWPSTLTSGSGATTTRITTTETPATATTTTSTTSTSCTTPTSVAVTFDLTAPTTYGQNIKLSGSIDQLGSWDTSDAIALSADKYTSSNPLWYVTVNLPAGAKFEYKYVRVDGDSVAWESDPNRSYTVPAGCGTSTAVEEDTWQ</sequence>
<feature type="chain" id="PRO_5012566897" description="Glucoamylase" evidence="13">
    <location>
        <begin position="21"/>
        <end position="641"/>
    </location>
</feature>
<dbReference type="GeneID" id="63755168"/>
<dbReference type="InterPro" id="IPR011613">
    <property type="entry name" value="GH15-like"/>
</dbReference>
<dbReference type="VEuPathDB" id="FungiDB:ASPWEDRAFT_733785"/>
<evidence type="ECO:0000256" key="9">
    <source>
        <dbReference type="PIRNR" id="PIRNR001031"/>
    </source>
</evidence>
<dbReference type="GO" id="GO:2001070">
    <property type="term" value="F:starch binding"/>
    <property type="evidence" value="ECO:0007669"/>
    <property type="project" value="InterPro"/>
</dbReference>
<evidence type="ECO:0000313" key="16">
    <source>
        <dbReference type="Proteomes" id="UP000184383"/>
    </source>
</evidence>
<reference evidence="16" key="1">
    <citation type="journal article" date="2017" name="Genome Biol.">
        <title>Comparative genomics reveals high biological diversity and specific adaptations in the industrially and medically important fungal genus Aspergillus.</title>
        <authorList>
            <person name="de Vries R.P."/>
            <person name="Riley R."/>
            <person name="Wiebenga A."/>
            <person name="Aguilar-Osorio G."/>
            <person name="Amillis S."/>
            <person name="Uchima C.A."/>
            <person name="Anderluh G."/>
            <person name="Asadollahi M."/>
            <person name="Askin M."/>
            <person name="Barry K."/>
            <person name="Battaglia E."/>
            <person name="Bayram O."/>
            <person name="Benocci T."/>
            <person name="Braus-Stromeyer S.A."/>
            <person name="Caldana C."/>
            <person name="Canovas D."/>
            <person name="Cerqueira G.C."/>
            <person name="Chen F."/>
            <person name="Chen W."/>
            <person name="Choi C."/>
            <person name="Clum A."/>
            <person name="Dos Santos R.A."/>
            <person name="Damasio A.R."/>
            <person name="Diallinas G."/>
            <person name="Emri T."/>
            <person name="Fekete E."/>
            <person name="Flipphi M."/>
            <person name="Freyberg S."/>
            <person name="Gallo A."/>
            <person name="Gournas C."/>
            <person name="Habgood R."/>
            <person name="Hainaut M."/>
            <person name="Harispe M.L."/>
            <person name="Henrissat B."/>
            <person name="Hilden K.S."/>
            <person name="Hope R."/>
            <person name="Hossain A."/>
            <person name="Karabika E."/>
            <person name="Karaffa L."/>
            <person name="Karanyi Z."/>
            <person name="Krasevec N."/>
            <person name="Kuo A."/>
            <person name="Kusch H."/>
            <person name="LaButti K."/>
            <person name="Lagendijk E.L."/>
            <person name="Lapidus A."/>
            <person name="Levasseur A."/>
            <person name="Lindquist E."/>
            <person name="Lipzen A."/>
            <person name="Logrieco A.F."/>
            <person name="MacCabe A."/>
            <person name="Maekelae M.R."/>
            <person name="Malavazi I."/>
            <person name="Melin P."/>
            <person name="Meyer V."/>
            <person name="Mielnichuk N."/>
            <person name="Miskei M."/>
            <person name="Molnar A.P."/>
            <person name="Mule G."/>
            <person name="Ngan C.Y."/>
            <person name="Orejas M."/>
            <person name="Orosz E."/>
            <person name="Ouedraogo J.P."/>
            <person name="Overkamp K.M."/>
            <person name="Park H.-S."/>
            <person name="Perrone G."/>
            <person name="Piumi F."/>
            <person name="Punt P.J."/>
            <person name="Ram A.F."/>
            <person name="Ramon A."/>
            <person name="Rauscher S."/>
            <person name="Record E."/>
            <person name="Riano-Pachon D.M."/>
            <person name="Robert V."/>
            <person name="Roehrig J."/>
            <person name="Ruller R."/>
            <person name="Salamov A."/>
            <person name="Salih N.S."/>
            <person name="Samson R.A."/>
            <person name="Sandor E."/>
            <person name="Sanguinetti M."/>
            <person name="Schuetze T."/>
            <person name="Sepcic K."/>
            <person name="Shelest E."/>
            <person name="Sherlock G."/>
            <person name="Sophianopoulou V."/>
            <person name="Squina F.M."/>
            <person name="Sun H."/>
            <person name="Susca A."/>
            <person name="Todd R.B."/>
            <person name="Tsang A."/>
            <person name="Unkles S.E."/>
            <person name="van de Wiele N."/>
            <person name="van Rossen-Uffink D."/>
            <person name="Oliveira J.V."/>
            <person name="Vesth T.C."/>
            <person name="Visser J."/>
            <person name="Yu J.-H."/>
            <person name="Zhou M."/>
            <person name="Andersen M.R."/>
            <person name="Archer D.B."/>
            <person name="Baker S.E."/>
            <person name="Benoit I."/>
            <person name="Brakhage A.A."/>
            <person name="Braus G.H."/>
            <person name="Fischer R."/>
            <person name="Frisvad J.C."/>
            <person name="Goldman G.H."/>
            <person name="Houbraken J."/>
            <person name="Oakley B."/>
            <person name="Pocsi I."/>
            <person name="Scazzocchio C."/>
            <person name="Seiboth B."/>
            <person name="vanKuyk P.A."/>
            <person name="Wortman J."/>
            <person name="Dyer P.S."/>
            <person name="Grigoriev I.V."/>
        </authorList>
    </citation>
    <scope>NUCLEOTIDE SEQUENCE [LARGE SCALE GENOMIC DNA]</scope>
    <source>
        <strain evidence="16">DTO 134E9</strain>
    </source>
</reference>
<dbReference type="SUPFAM" id="SSF49452">
    <property type="entry name" value="Starch-binding domain-like"/>
    <property type="match status" value="1"/>
</dbReference>
<dbReference type="STRING" id="1073089.A0A1L9R541"/>
<dbReference type="RefSeq" id="XP_040683689.1">
    <property type="nucleotide sequence ID" value="XM_040839320.1"/>
</dbReference>
<gene>
    <name evidence="15" type="ORF">ASPWEDRAFT_733785</name>
</gene>
<evidence type="ECO:0000256" key="8">
    <source>
        <dbReference type="ARBA" id="ARBA00023326"/>
    </source>
</evidence>
<keyword evidence="5" id="KW-0325">Glycoprotein</keyword>
<dbReference type="Gene3D" id="2.60.40.10">
    <property type="entry name" value="Immunoglobulins"/>
    <property type="match status" value="1"/>
</dbReference>
<dbReference type="InterPro" id="IPR013784">
    <property type="entry name" value="Carb-bd-like_fold"/>
</dbReference>
<evidence type="ECO:0000256" key="13">
    <source>
        <dbReference type="SAM" id="SignalP"/>
    </source>
</evidence>
<dbReference type="GO" id="GO:0000272">
    <property type="term" value="P:polysaccharide catabolic process"/>
    <property type="evidence" value="ECO:0007669"/>
    <property type="project" value="UniProtKB-KW"/>
</dbReference>
<feature type="domain" description="CBM20" evidence="14">
    <location>
        <begin position="535"/>
        <end position="641"/>
    </location>
</feature>
<dbReference type="InterPro" id="IPR002044">
    <property type="entry name" value="CBM20"/>
</dbReference>
<dbReference type="InterPro" id="IPR008928">
    <property type="entry name" value="6-hairpin_glycosidase_sf"/>
</dbReference>
<name>A0A1L9R541_ASPWE</name>
<dbReference type="FunFam" id="2.60.40.10:FF:000552">
    <property type="entry name" value="Related to glucoamylase"/>
    <property type="match status" value="1"/>
</dbReference>
<dbReference type="GO" id="GO:0000324">
    <property type="term" value="C:fungal-type vacuole"/>
    <property type="evidence" value="ECO:0007669"/>
    <property type="project" value="TreeGrafter"/>
</dbReference>
<dbReference type="OrthoDB" id="6123450at2759"/>
<keyword evidence="3 13" id="KW-0732">Signal</keyword>
<dbReference type="PIRSF" id="PIRSF001031">
    <property type="entry name" value="Glu-a-glcsd_SBD"/>
    <property type="match status" value="1"/>
</dbReference>
<keyword evidence="6 9" id="KW-0119">Carbohydrate metabolism</keyword>
<organism evidence="15 16">
    <name type="scientific">Aspergillus wentii DTO 134E9</name>
    <dbReference type="NCBI Taxonomy" id="1073089"/>
    <lineage>
        <taxon>Eukaryota</taxon>
        <taxon>Fungi</taxon>
        <taxon>Dikarya</taxon>
        <taxon>Ascomycota</taxon>
        <taxon>Pezizomycotina</taxon>
        <taxon>Eurotiomycetes</taxon>
        <taxon>Eurotiomycetidae</taxon>
        <taxon>Eurotiales</taxon>
        <taxon>Aspergillaceae</taxon>
        <taxon>Aspergillus</taxon>
        <taxon>Aspergillus subgen. Cremei</taxon>
    </lineage>
</organism>
<dbReference type="PROSITE" id="PS00820">
    <property type="entry name" value="GLUCOAMYLASE"/>
    <property type="match status" value="1"/>
</dbReference>
<dbReference type="EC" id="3.2.1.3" evidence="9"/>
<evidence type="ECO:0000256" key="1">
    <source>
        <dbReference type="ARBA" id="ARBA00001863"/>
    </source>
</evidence>
<dbReference type="Proteomes" id="UP000184383">
    <property type="component" value="Unassembled WGS sequence"/>
</dbReference>
<comment type="catalytic activity">
    <reaction evidence="1 9">
        <text>Hydrolysis of terminal (1-&gt;4)-linked alpha-D-glucose residues successively from non-reducing ends of the chains with release of beta-D-glucose.</text>
        <dbReference type="EC" id="3.2.1.3"/>
    </reaction>
</comment>
<feature type="region of interest" description="Disordered" evidence="12">
    <location>
        <begin position="506"/>
        <end position="533"/>
    </location>
</feature>
<dbReference type="PANTHER" id="PTHR31616">
    <property type="entry name" value="TREHALASE"/>
    <property type="match status" value="1"/>
</dbReference>
<keyword evidence="4 9" id="KW-0378">Hydrolase</keyword>
<dbReference type="Gene3D" id="1.50.10.10">
    <property type="match status" value="1"/>
</dbReference>
<evidence type="ECO:0000256" key="4">
    <source>
        <dbReference type="ARBA" id="ARBA00022801"/>
    </source>
</evidence>
<evidence type="ECO:0000313" key="15">
    <source>
        <dbReference type="EMBL" id="OJJ30012.1"/>
    </source>
</evidence>
<evidence type="ECO:0000256" key="10">
    <source>
        <dbReference type="PIRSR" id="PIRSR001031-1"/>
    </source>
</evidence>
<protein>
    <recommendedName>
        <fullName evidence="9">Glucoamylase</fullName>
        <ecNumber evidence="9">3.2.1.3</ecNumber>
    </recommendedName>
    <alternativeName>
        <fullName evidence="9">1,4-alpha-D-glucan glucohydrolase</fullName>
    </alternativeName>
    <alternativeName>
        <fullName evidence="9">Glucan 1,4-alpha-glucosidase</fullName>
    </alternativeName>
</protein>
<evidence type="ECO:0000256" key="7">
    <source>
        <dbReference type="ARBA" id="ARBA00023295"/>
    </source>
</evidence>
<dbReference type="CDD" id="cd05811">
    <property type="entry name" value="CBM20_glucoamylase"/>
    <property type="match status" value="1"/>
</dbReference>
<evidence type="ECO:0000256" key="11">
    <source>
        <dbReference type="PIRSR" id="PIRSR001031-2"/>
    </source>
</evidence>
<proteinExistence type="inferred from homology"/>
<dbReference type="SUPFAM" id="SSF48208">
    <property type="entry name" value="Six-hairpin glycosidases"/>
    <property type="match status" value="1"/>
</dbReference>